<dbReference type="InterPro" id="IPR001763">
    <property type="entry name" value="Rhodanese-like_dom"/>
</dbReference>
<dbReference type="CDD" id="cd00158">
    <property type="entry name" value="RHOD"/>
    <property type="match status" value="1"/>
</dbReference>
<protein>
    <submittedName>
        <fullName evidence="3">Rhodanese-related sulfurtransferase</fullName>
    </submittedName>
</protein>
<dbReference type="SUPFAM" id="SSF52821">
    <property type="entry name" value="Rhodanese/Cell cycle control phosphatase"/>
    <property type="match status" value="1"/>
</dbReference>
<dbReference type="PANTHER" id="PTHR45431:SF3">
    <property type="entry name" value="RHODANESE-LIKE DOMAIN-CONTAINING PROTEIN 15, CHLOROPLASTIC"/>
    <property type="match status" value="1"/>
</dbReference>
<dbReference type="Proteomes" id="UP001223072">
    <property type="component" value="Unassembled WGS sequence"/>
</dbReference>
<sequence length="212" mass="21901">MVASLILDTDQARTRLPQLTVVDVRTPGEYASGHLPDALNIPLDQLRRALPALKEAADHGELLVVCASGARSESACSVLADHGVPALTLTGGTQGWRERGLALQHPATEAPAAWSMERQVRFAAGGVVLAGLGLGRLHPALRLLCAGVAGGLVFSAVSDTCGMAHLLAKLPHNRPRPADLDATLAALTRRARERAESPGSAGPADGVTDIGA</sequence>
<evidence type="ECO:0000259" key="2">
    <source>
        <dbReference type="PROSITE" id="PS50206"/>
    </source>
</evidence>
<dbReference type="InterPro" id="IPR036873">
    <property type="entry name" value="Rhodanese-like_dom_sf"/>
</dbReference>
<dbReference type="SMART" id="SM00450">
    <property type="entry name" value="RHOD"/>
    <property type="match status" value="1"/>
</dbReference>
<dbReference type="PANTHER" id="PTHR45431">
    <property type="entry name" value="RHODANESE-LIKE DOMAIN-CONTAINING PROTEIN 15, CHLOROPLASTIC"/>
    <property type="match status" value="1"/>
</dbReference>
<proteinExistence type="predicted"/>
<evidence type="ECO:0000313" key="3">
    <source>
        <dbReference type="EMBL" id="MDQ0936361.1"/>
    </source>
</evidence>
<dbReference type="PROSITE" id="PS50206">
    <property type="entry name" value="RHODANESE_3"/>
    <property type="match status" value="1"/>
</dbReference>
<dbReference type="Gene3D" id="3.40.250.10">
    <property type="entry name" value="Rhodanese-like domain"/>
    <property type="match status" value="1"/>
</dbReference>
<keyword evidence="4" id="KW-1185">Reference proteome</keyword>
<dbReference type="EMBL" id="JAUSZS010000008">
    <property type="protein sequence ID" value="MDQ0936361.1"/>
    <property type="molecule type" value="Genomic_DNA"/>
</dbReference>
<evidence type="ECO:0000256" key="1">
    <source>
        <dbReference type="SAM" id="MobiDB-lite"/>
    </source>
</evidence>
<accession>A0ABU0RWL8</accession>
<reference evidence="3 4" key="1">
    <citation type="submission" date="2023-07" db="EMBL/GenBank/DDBJ databases">
        <title>Comparative genomics of wheat-associated soil bacteria to identify genetic determinants of phenazine resistance.</title>
        <authorList>
            <person name="Mouncey N."/>
        </authorList>
    </citation>
    <scope>NUCLEOTIDE SEQUENCE [LARGE SCALE GENOMIC DNA]</scope>
    <source>
        <strain evidence="3 4">W2I16</strain>
    </source>
</reference>
<organism evidence="3 4">
    <name type="scientific">Streptomyces turgidiscabies</name>
    <dbReference type="NCBI Taxonomy" id="85558"/>
    <lineage>
        <taxon>Bacteria</taxon>
        <taxon>Bacillati</taxon>
        <taxon>Actinomycetota</taxon>
        <taxon>Actinomycetes</taxon>
        <taxon>Kitasatosporales</taxon>
        <taxon>Streptomycetaceae</taxon>
        <taxon>Streptomyces</taxon>
    </lineage>
</organism>
<feature type="domain" description="Rhodanese" evidence="2">
    <location>
        <begin position="15"/>
        <end position="105"/>
    </location>
</feature>
<feature type="region of interest" description="Disordered" evidence="1">
    <location>
        <begin position="190"/>
        <end position="212"/>
    </location>
</feature>
<gene>
    <name evidence="3" type="ORF">QFZ49_006336</name>
</gene>
<name>A0ABU0RWL8_9ACTN</name>
<evidence type="ECO:0000313" key="4">
    <source>
        <dbReference type="Proteomes" id="UP001223072"/>
    </source>
</evidence>
<dbReference type="Pfam" id="PF00581">
    <property type="entry name" value="Rhodanese"/>
    <property type="match status" value="1"/>
</dbReference>
<dbReference type="InterPro" id="IPR052367">
    <property type="entry name" value="Thiosulfate_ST/Rhodanese-like"/>
</dbReference>
<dbReference type="Gene3D" id="6.10.140.1340">
    <property type="match status" value="1"/>
</dbReference>
<comment type="caution">
    <text evidence="3">The sequence shown here is derived from an EMBL/GenBank/DDBJ whole genome shotgun (WGS) entry which is preliminary data.</text>
</comment>
<dbReference type="RefSeq" id="WP_307629795.1">
    <property type="nucleotide sequence ID" value="NZ_JAUSZS010000008.1"/>
</dbReference>